<dbReference type="OrthoDB" id="9832590at2"/>
<dbReference type="AlphaFoldDB" id="A0A437R1H8"/>
<accession>A0A437R1H8</accession>
<name>A0A437R1H8_9GAMM</name>
<evidence type="ECO:0000313" key="2">
    <source>
        <dbReference type="Proteomes" id="UP000283077"/>
    </source>
</evidence>
<sequence>MKRSEEELEQQLQQWYQQSRQQNAMPEAVKKQLTAQIAATSQPISGWQRLIPWMLQLLSWRNIQALTAVVALGVGWQLLHQQHTYYQISQTLDVYPVQVHQLTTQEAAGLPTAVTAATVQRQALFQQKYQDYLQASANHKTQRQLIVSRQFSDEDGWHLDICQQMQLQLTSEWLAEFKLQRQWTEPQWQQLQASEWLQVTTGAEGQILALQRSEQPPNCAP</sequence>
<dbReference type="EMBL" id="SACS01000004">
    <property type="protein sequence ID" value="RVU40583.1"/>
    <property type="molecule type" value="Genomic_DNA"/>
</dbReference>
<gene>
    <name evidence="1" type="ORF">EOE67_05945</name>
</gene>
<protein>
    <submittedName>
        <fullName evidence="1">Uncharacterized protein</fullName>
    </submittedName>
</protein>
<organism evidence="1 2">
    <name type="scientific">Rheinheimera riviphila</name>
    <dbReference type="NCBI Taxonomy" id="1834037"/>
    <lineage>
        <taxon>Bacteria</taxon>
        <taxon>Pseudomonadati</taxon>
        <taxon>Pseudomonadota</taxon>
        <taxon>Gammaproteobacteria</taxon>
        <taxon>Chromatiales</taxon>
        <taxon>Chromatiaceae</taxon>
        <taxon>Rheinheimera</taxon>
    </lineage>
</organism>
<reference evidence="1 2" key="1">
    <citation type="submission" date="2019-01" db="EMBL/GenBank/DDBJ databases">
        <authorList>
            <person name="Chen W.-M."/>
        </authorList>
    </citation>
    <scope>NUCLEOTIDE SEQUENCE [LARGE SCALE GENOMIC DNA]</scope>
    <source>
        <strain evidence="1 2">KYPC3</strain>
    </source>
</reference>
<evidence type="ECO:0000313" key="1">
    <source>
        <dbReference type="EMBL" id="RVU40583.1"/>
    </source>
</evidence>
<dbReference type="Proteomes" id="UP000283077">
    <property type="component" value="Unassembled WGS sequence"/>
</dbReference>
<proteinExistence type="predicted"/>
<keyword evidence="2" id="KW-1185">Reference proteome</keyword>
<comment type="caution">
    <text evidence="1">The sequence shown here is derived from an EMBL/GenBank/DDBJ whole genome shotgun (WGS) entry which is preliminary data.</text>
</comment>
<dbReference type="RefSeq" id="WP_127698120.1">
    <property type="nucleotide sequence ID" value="NZ_SACS01000004.1"/>
</dbReference>